<gene>
    <name evidence="1" type="ORF">HNQ60_004962</name>
</gene>
<comment type="caution">
    <text evidence="1">The sequence shown here is derived from an EMBL/GenBank/DDBJ whole genome shotgun (WGS) entry which is preliminary data.</text>
</comment>
<proteinExistence type="predicted"/>
<name>A0A841HRT8_9GAMM</name>
<keyword evidence="2" id="KW-1185">Reference proteome</keyword>
<reference evidence="1 2" key="1">
    <citation type="submission" date="2020-08" db="EMBL/GenBank/DDBJ databases">
        <title>Genomic Encyclopedia of Type Strains, Phase IV (KMG-IV): sequencing the most valuable type-strain genomes for metagenomic binning, comparative biology and taxonomic classification.</title>
        <authorList>
            <person name="Goeker M."/>
        </authorList>
    </citation>
    <scope>NUCLEOTIDE SEQUENCE [LARGE SCALE GENOMIC DNA]</scope>
    <source>
        <strain evidence="1 2">DSM 26723</strain>
    </source>
</reference>
<organism evidence="1 2">
    <name type="scientific">Povalibacter uvarum</name>
    <dbReference type="NCBI Taxonomy" id="732238"/>
    <lineage>
        <taxon>Bacteria</taxon>
        <taxon>Pseudomonadati</taxon>
        <taxon>Pseudomonadota</taxon>
        <taxon>Gammaproteobacteria</taxon>
        <taxon>Steroidobacterales</taxon>
        <taxon>Steroidobacteraceae</taxon>
        <taxon>Povalibacter</taxon>
    </lineage>
</organism>
<dbReference type="Pfam" id="PF05988">
    <property type="entry name" value="DUF899"/>
    <property type="match status" value="1"/>
</dbReference>
<dbReference type="EMBL" id="JACHHZ010000006">
    <property type="protein sequence ID" value="MBB6096071.1"/>
    <property type="molecule type" value="Genomic_DNA"/>
</dbReference>
<protein>
    <submittedName>
        <fullName evidence="1">Putative dithiol-disulfide oxidoreductase (DUF899 family)</fullName>
    </submittedName>
</protein>
<dbReference type="InterPro" id="IPR010296">
    <property type="entry name" value="DUF899_thioredox"/>
</dbReference>
<evidence type="ECO:0000313" key="2">
    <source>
        <dbReference type="Proteomes" id="UP000588068"/>
    </source>
</evidence>
<sequence length="250" mass="28917">MKHPIVSESEWFAARRHHLLREKDLLRQLDELRQQRRELPWVRVTKPYVFTGPKGEETLADLFGECSQLIIQHFMFAPDWVEGCVGCSFQADHVDSSFVHLRHHDVAFAAVSRAPYVKIDAFRRRMGWQFHWVSSQGSDFNFDFGVSFTAEDLARGAVSYNFETRELDSEEMPGVSVFYRDETGAIFRTYSAYGRSAEHLTGAYNYLDMAPKGRNETGPAFDLTDWVRHHDRYESTAPHSRCGRRGSGER</sequence>
<evidence type="ECO:0000313" key="1">
    <source>
        <dbReference type="EMBL" id="MBB6096071.1"/>
    </source>
</evidence>
<dbReference type="AlphaFoldDB" id="A0A841HRT8"/>
<dbReference type="Proteomes" id="UP000588068">
    <property type="component" value="Unassembled WGS sequence"/>
</dbReference>
<accession>A0A841HRT8</accession>